<evidence type="ECO:0000256" key="1">
    <source>
        <dbReference type="SAM" id="Coils"/>
    </source>
</evidence>
<keyword evidence="1" id="KW-0175">Coiled coil</keyword>
<keyword evidence="3" id="KW-0614">Plasmid</keyword>
<accession>D8MC07</accession>
<organism evidence="3">
    <name type="scientific">Photorhabdus asymbiotica</name>
    <dbReference type="NCBI Taxonomy" id="291112"/>
    <lineage>
        <taxon>Bacteria</taxon>
        <taxon>Pseudomonadati</taxon>
        <taxon>Pseudomonadota</taxon>
        <taxon>Gammaproteobacteria</taxon>
        <taxon>Enterobacterales</taxon>
        <taxon>Morganellaceae</taxon>
        <taxon>Photorhabdus</taxon>
    </lineage>
</organism>
<feature type="signal peptide" evidence="2">
    <location>
        <begin position="1"/>
        <end position="21"/>
    </location>
</feature>
<geneLocation type="plasmid" evidence="3">
    <name>pPAA3</name>
</geneLocation>
<evidence type="ECO:0000256" key="2">
    <source>
        <dbReference type="SAM" id="SignalP"/>
    </source>
</evidence>
<dbReference type="EMBL" id="FN691998">
    <property type="protein sequence ID" value="CBL47409.1"/>
    <property type="molecule type" value="Genomic_DNA"/>
</dbReference>
<dbReference type="AlphaFoldDB" id="D8MC07"/>
<name>D8MC07_9GAMM</name>
<sequence length="237" mass="26687">MKNRFYALILACAIASPLAQAGGILVYDATAKLENVRQWQKEAKQWMETAQHYKDQIQAYKDQLATATGVRDIADFVDQAKSLKSDLEKLRKPGQALNDLLLSSGSSGQFDALYEKYKIFDTCNAEQSANYANVCKQQVINKAIQLEQTDEIQNQVSQTLGEINRLSGRVALAKDSKESQDLANSIQLKSVMLNTLTTQWEMSVKAAEKREQVLEEERVKRWNQQQLNAPTADLNNL</sequence>
<dbReference type="InterPro" id="IPR023220">
    <property type="entry name" value="T4SS_VirB5-domain"/>
</dbReference>
<dbReference type="Pfam" id="PF07996">
    <property type="entry name" value="T4SS"/>
    <property type="match status" value="1"/>
</dbReference>
<feature type="coiled-coil region" evidence="1">
    <location>
        <begin position="36"/>
        <end position="63"/>
    </location>
</feature>
<reference evidence="3" key="1">
    <citation type="journal article" date="2010" name="FEMS Microbiol. Lett.">
        <title>New plasmids and putative virulence factors from the draft genome of an Australian clinical isolate of Photorhabdus asymbiotica.</title>
        <authorList>
            <person name="Wilkinson P.A."/>
            <person name="Paszkiewicz K."/>
            <person name="Moorhouse A."/>
            <person name="Szubert J.M."/>
            <person name="Beatson S."/>
            <person name="Gerrard J."/>
            <person name="Waterfield N.R."/>
            <person name="ffrench-Constant R.H."/>
        </authorList>
    </citation>
    <scope>NUCLEOTIDE SEQUENCE</scope>
    <source>
        <strain evidence="3">Kingscliff</strain>
        <plasmid evidence="3">pPAA3</plasmid>
    </source>
</reference>
<feature type="chain" id="PRO_5003117841" evidence="2">
    <location>
        <begin position="22"/>
        <end position="237"/>
    </location>
</feature>
<gene>
    <name evidence="3" type="ORF">pPAA3_0018</name>
</gene>
<evidence type="ECO:0000313" key="3">
    <source>
        <dbReference type="EMBL" id="CBL47409.1"/>
    </source>
</evidence>
<dbReference type="SUPFAM" id="SSF101082">
    <property type="entry name" value="Typo IV secretion system protein TraC"/>
    <property type="match status" value="1"/>
</dbReference>
<protein>
    <submittedName>
        <fullName evidence="3">Pilx5/VirB5-like protein</fullName>
    </submittedName>
</protein>
<keyword evidence="2" id="KW-0732">Signal</keyword>
<dbReference type="InterPro" id="IPR014158">
    <property type="entry name" value="T4SS_VirB5"/>
</dbReference>
<dbReference type="Gene3D" id="1.20.58.430">
    <property type="entry name" value="Type IV secretion system, VirB5-domain"/>
    <property type="match status" value="1"/>
</dbReference>
<proteinExistence type="predicted"/>